<dbReference type="Proteomes" id="UP000242561">
    <property type="component" value="Chromosome"/>
</dbReference>
<accession>A0A1L3JD76</accession>
<evidence type="ECO:0000313" key="2">
    <source>
        <dbReference type="Proteomes" id="UP000242561"/>
    </source>
</evidence>
<organism evidence="1 2">
    <name type="scientific">Sphingorhabdus lutea</name>
    <dbReference type="NCBI Taxonomy" id="1913578"/>
    <lineage>
        <taxon>Bacteria</taxon>
        <taxon>Pseudomonadati</taxon>
        <taxon>Pseudomonadota</taxon>
        <taxon>Alphaproteobacteria</taxon>
        <taxon>Sphingomonadales</taxon>
        <taxon>Sphingomonadaceae</taxon>
        <taxon>Sphingorhabdus</taxon>
    </lineage>
</organism>
<dbReference type="EMBL" id="CP018154">
    <property type="protein sequence ID" value="APG63107.1"/>
    <property type="molecule type" value="Genomic_DNA"/>
</dbReference>
<keyword evidence="2" id="KW-1185">Reference proteome</keyword>
<dbReference type="KEGG" id="sphl:LPB140_10295"/>
<protein>
    <submittedName>
        <fullName evidence="1">Uncharacterized protein</fullName>
    </submittedName>
</protein>
<dbReference type="AlphaFoldDB" id="A0A1L3JD76"/>
<evidence type="ECO:0000313" key="1">
    <source>
        <dbReference type="EMBL" id="APG63107.1"/>
    </source>
</evidence>
<gene>
    <name evidence="1" type="ORF">LPB140_10295</name>
</gene>
<name>A0A1L3JD76_9SPHN</name>
<sequence>MLLAFQRSYPLFYLFRYDRVISVQHLIDQFGHVALYPCQFGFEATGPIFICYRHMFPQVLEHLGGNREKAL</sequence>
<reference evidence="1 2" key="1">
    <citation type="submission" date="2016-11" db="EMBL/GenBank/DDBJ databases">
        <title>Sphingorhabdus sp. LPB0140, isolated from marine environment.</title>
        <authorList>
            <person name="Kim E."/>
            <person name="Yi H."/>
        </authorList>
    </citation>
    <scope>NUCLEOTIDE SEQUENCE [LARGE SCALE GENOMIC DNA]</scope>
    <source>
        <strain evidence="1 2">LPB0140</strain>
    </source>
</reference>
<proteinExistence type="predicted"/>